<sequence>MQNTNFFERVYKVVRKIPSGKVTTYGEIARILATKDSRKVGFALHANQNEKTPCHRVVNKEGRLAPNFAFDGEAEQKRRLLAEGVSFVEHNKVNLKKYLWEG</sequence>
<dbReference type="Gene3D" id="1.10.10.10">
    <property type="entry name" value="Winged helix-like DNA-binding domain superfamily/Winged helix DNA-binding domain"/>
    <property type="match status" value="1"/>
</dbReference>
<evidence type="ECO:0000259" key="2">
    <source>
        <dbReference type="Pfam" id="PF01035"/>
    </source>
</evidence>
<feature type="domain" description="Methylated-DNA-[protein]-cysteine S-methyltransferase DNA binding" evidence="2">
    <location>
        <begin position="5"/>
        <end position="83"/>
    </location>
</feature>
<dbReference type="NCBIfam" id="TIGR00589">
    <property type="entry name" value="ogt"/>
    <property type="match status" value="1"/>
</dbReference>
<dbReference type="PANTHER" id="PTHR42942:SF1">
    <property type="entry name" value="ALKYLTRANSFERASE-LIKE PROTEIN 1"/>
    <property type="match status" value="1"/>
</dbReference>
<dbReference type="SUPFAM" id="SSF46767">
    <property type="entry name" value="Methylated DNA-protein cysteine methyltransferase, C-terminal domain"/>
    <property type="match status" value="1"/>
</dbReference>
<dbReference type="Proteomes" id="UP000177091">
    <property type="component" value="Unassembled WGS sequence"/>
</dbReference>
<dbReference type="CDD" id="cd06445">
    <property type="entry name" value="ATase"/>
    <property type="match status" value="1"/>
</dbReference>
<dbReference type="AlphaFoldDB" id="A0A1F7WMK4"/>
<proteinExistence type="predicted"/>
<reference evidence="3 4" key="1">
    <citation type="journal article" date="2016" name="Nat. Commun.">
        <title>Thousands of microbial genomes shed light on interconnected biogeochemical processes in an aquifer system.</title>
        <authorList>
            <person name="Anantharaman K."/>
            <person name="Brown C.T."/>
            <person name="Hug L.A."/>
            <person name="Sharon I."/>
            <person name="Castelle C.J."/>
            <person name="Probst A.J."/>
            <person name="Thomas B.C."/>
            <person name="Singh A."/>
            <person name="Wilkins M.J."/>
            <person name="Karaoz U."/>
            <person name="Brodie E.L."/>
            <person name="Williams K.H."/>
            <person name="Hubbard S.S."/>
            <person name="Banfield J.F."/>
        </authorList>
    </citation>
    <scope>NUCLEOTIDE SEQUENCE [LARGE SCALE GENOMIC DNA]</scope>
</reference>
<dbReference type="PANTHER" id="PTHR42942">
    <property type="entry name" value="6-O-METHYLGUANINE DNA METHYLTRANSFERASE"/>
    <property type="match status" value="1"/>
</dbReference>
<dbReference type="InterPro" id="IPR036217">
    <property type="entry name" value="MethylDNA_cys_MeTrfase_DNAb"/>
</dbReference>
<evidence type="ECO:0000313" key="3">
    <source>
        <dbReference type="EMBL" id="OGM04050.1"/>
    </source>
</evidence>
<evidence type="ECO:0000256" key="1">
    <source>
        <dbReference type="ARBA" id="ARBA00022763"/>
    </source>
</evidence>
<dbReference type="InterPro" id="IPR014048">
    <property type="entry name" value="MethylDNA_cys_MeTrfase_DNA-bd"/>
</dbReference>
<gene>
    <name evidence="3" type="ORF">A2112_00475</name>
</gene>
<accession>A0A1F7WMK4</accession>
<dbReference type="Pfam" id="PF01035">
    <property type="entry name" value="DNA_binding_1"/>
    <property type="match status" value="1"/>
</dbReference>
<organism evidence="3 4">
    <name type="scientific">Candidatus Woesebacteria bacterium GWA1_42_12</name>
    <dbReference type="NCBI Taxonomy" id="1802472"/>
    <lineage>
        <taxon>Bacteria</taxon>
        <taxon>Candidatus Woeseibacteriota</taxon>
    </lineage>
</organism>
<dbReference type="GO" id="GO:0003824">
    <property type="term" value="F:catalytic activity"/>
    <property type="evidence" value="ECO:0007669"/>
    <property type="project" value="InterPro"/>
</dbReference>
<dbReference type="InterPro" id="IPR036388">
    <property type="entry name" value="WH-like_DNA-bd_sf"/>
</dbReference>
<comment type="caution">
    <text evidence="3">The sequence shown here is derived from an EMBL/GenBank/DDBJ whole genome shotgun (WGS) entry which is preliminary data.</text>
</comment>
<dbReference type="GO" id="GO:0006281">
    <property type="term" value="P:DNA repair"/>
    <property type="evidence" value="ECO:0007669"/>
    <property type="project" value="InterPro"/>
</dbReference>
<dbReference type="EMBL" id="MGFK01000022">
    <property type="protein sequence ID" value="OGM04050.1"/>
    <property type="molecule type" value="Genomic_DNA"/>
</dbReference>
<evidence type="ECO:0000313" key="4">
    <source>
        <dbReference type="Proteomes" id="UP000177091"/>
    </source>
</evidence>
<keyword evidence="1" id="KW-0227">DNA damage</keyword>
<dbReference type="InterPro" id="IPR052520">
    <property type="entry name" value="ATL_DNA_repair"/>
</dbReference>
<name>A0A1F7WMK4_9BACT</name>
<protein>
    <recommendedName>
        <fullName evidence="2">Methylated-DNA-[protein]-cysteine S-methyltransferase DNA binding domain-containing protein</fullName>
    </recommendedName>
</protein>